<dbReference type="SUPFAM" id="SSF55136">
    <property type="entry name" value="Probable bacterial effector-binding domain"/>
    <property type="match status" value="1"/>
</dbReference>
<comment type="caution">
    <text evidence="3">The sequence shown here is derived from an EMBL/GenBank/DDBJ whole genome shotgun (WGS) entry which is preliminary data.</text>
</comment>
<proteinExistence type="predicted"/>
<protein>
    <submittedName>
        <fullName evidence="3">GyrI-like domain-containing protein</fullName>
    </submittedName>
</protein>
<evidence type="ECO:0000313" key="3">
    <source>
        <dbReference type="EMBL" id="MER7378402.1"/>
    </source>
</evidence>
<dbReference type="Pfam" id="PF06445">
    <property type="entry name" value="GyrI-like"/>
    <property type="match status" value="1"/>
</dbReference>
<feature type="domain" description="AraC effector-binding" evidence="2">
    <location>
        <begin position="15"/>
        <end position="165"/>
    </location>
</feature>
<sequence length="166" mass="17946">MSSSGSQSEARGSQPEPELVDLEPATTAVVRGVVPIAGLRDFFDASFGALARVIEAQRITVLSPAFGLYRGTPGQTLDLEVGFVTERAVRPEEGVVVGSLPGGRVARLTHFGSFDGLGASWDRLGSWMRERGLSAAEDRWETYVTQPTPDMDPRDLRTELNWPVTG</sequence>
<keyword evidence="4" id="KW-1185">Reference proteome</keyword>
<dbReference type="EMBL" id="JBEPFB010000023">
    <property type="protein sequence ID" value="MER7378402.1"/>
    <property type="molecule type" value="Genomic_DNA"/>
</dbReference>
<organism evidence="3 4">
    <name type="scientific">Streptomyces lanatus</name>
    <dbReference type="NCBI Taxonomy" id="66900"/>
    <lineage>
        <taxon>Bacteria</taxon>
        <taxon>Bacillati</taxon>
        <taxon>Actinomycetota</taxon>
        <taxon>Actinomycetes</taxon>
        <taxon>Kitasatosporales</taxon>
        <taxon>Streptomycetaceae</taxon>
        <taxon>Streptomyces</taxon>
    </lineage>
</organism>
<dbReference type="RefSeq" id="WP_229912384.1">
    <property type="nucleotide sequence ID" value="NZ_BNBM01000022.1"/>
</dbReference>
<accession>A0ABV1Y3H6</accession>
<evidence type="ECO:0000259" key="2">
    <source>
        <dbReference type="SMART" id="SM00871"/>
    </source>
</evidence>
<dbReference type="Proteomes" id="UP001486207">
    <property type="component" value="Unassembled WGS sequence"/>
</dbReference>
<dbReference type="SMART" id="SM00871">
    <property type="entry name" value="AraC_E_bind"/>
    <property type="match status" value="1"/>
</dbReference>
<reference evidence="3 4" key="1">
    <citation type="submission" date="2024-06" db="EMBL/GenBank/DDBJ databases">
        <title>The Natural Products Discovery Center: Release of the First 8490 Sequenced Strains for Exploring Actinobacteria Biosynthetic Diversity.</title>
        <authorList>
            <person name="Kalkreuter E."/>
            <person name="Kautsar S.A."/>
            <person name="Yang D."/>
            <person name="Bader C.D."/>
            <person name="Teijaro C.N."/>
            <person name="Fluegel L."/>
            <person name="Davis C.M."/>
            <person name="Simpson J.R."/>
            <person name="Lauterbach L."/>
            <person name="Steele A.D."/>
            <person name="Gui C."/>
            <person name="Meng S."/>
            <person name="Li G."/>
            <person name="Viehrig K."/>
            <person name="Ye F."/>
            <person name="Su P."/>
            <person name="Kiefer A.F."/>
            <person name="Nichols A."/>
            <person name="Cepeda A.J."/>
            <person name="Yan W."/>
            <person name="Fan B."/>
            <person name="Jiang Y."/>
            <person name="Adhikari A."/>
            <person name="Zheng C.-J."/>
            <person name="Schuster L."/>
            <person name="Cowan T.M."/>
            <person name="Smanski M.J."/>
            <person name="Chevrette M.G."/>
            <person name="De Carvalho L.P.S."/>
            <person name="Shen B."/>
        </authorList>
    </citation>
    <scope>NUCLEOTIDE SEQUENCE [LARGE SCALE GENOMIC DNA]</scope>
    <source>
        <strain evidence="3 4">NPDC000155</strain>
    </source>
</reference>
<dbReference type="InterPro" id="IPR011256">
    <property type="entry name" value="Reg_factor_effector_dom_sf"/>
</dbReference>
<dbReference type="InterPro" id="IPR010499">
    <property type="entry name" value="AraC_E-bd"/>
</dbReference>
<feature type="compositionally biased region" description="Low complexity" evidence="1">
    <location>
        <begin position="1"/>
        <end position="14"/>
    </location>
</feature>
<dbReference type="Gene3D" id="3.20.80.10">
    <property type="entry name" value="Regulatory factor, effector binding domain"/>
    <property type="match status" value="1"/>
</dbReference>
<dbReference type="InterPro" id="IPR029442">
    <property type="entry name" value="GyrI-like"/>
</dbReference>
<evidence type="ECO:0000256" key="1">
    <source>
        <dbReference type="SAM" id="MobiDB-lite"/>
    </source>
</evidence>
<gene>
    <name evidence="3" type="ORF">ABT384_37875</name>
</gene>
<name>A0ABV1Y3H6_9ACTN</name>
<feature type="region of interest" description="Disordered" evidence="1">
    <location>
        <begin position="1"/>
        <end position="20"/>
    </location>
</feature>
<evidence type="ECO:0000313" key="4">
    <source>
        <dbReference type="Proteomes" id="UP001486207"/>
    </source>
</evidence>